<proteinExistence type="predicted"/>
<gene>
    <name evidence="3" type="ORF">A7K69_18730</name>
</gene>
<dbReference type="InterPro" id="IPR053150">
    <property type="entry name" value="Teicoplanin_resist-assoc"/>
</dbReference>
<feature type="transmembrane region" description="Helical" evidence="1">
    <location>
        <begin position="132"/>
        <end position="152"/>
    </location>
</feature>
<dbReference type="InterPro" id="IPR006976">
    <property type="entry name" value="VanZ-like"/>
</dbReference>
<evidence type="ECO:0000256" key="1">
    <source>
        <dbReference type="SAM" id="Phobius"/>
    </source>
</evidence>
<feature type="domain" description="VanZ-like" evidence="2">
    <location>
        <begin position="14"/>
        <end position="148"/>
    </location>
</feature>
<organism evidence="3 4">
    <name type="scientific">Parageobacillus thermoglucosidasius</name>
    <name type="common">Geobacillus thermoglucosidasius</name>
    <dbReference type="NCBI Taxonomy" id="1426"/>
    <lineage>
        <taxon>Bacteria</taxon>
        <taxon>Bacillati</taxon>
        <taxon>Bacillota</taxon>
        <taxon>Bacilli</taxon>
        <taxon>Bacillales</taxon>
        <taxon>Anoxybacillaceae</taxon>
        <taxon>Parageobacillus</taxon>
    </lineage>
</organism>
<dbReference type="OrthoDB" id="4822551at2"/>
<evidence type="ECO:0000313" key="4">
    <source>
        <dbReference type="Proteomes" id="UP000078290"/>
    </source>
</evidence>
<dbReference type="Proteomes" id="UP000078290">
    <property type="component" value="Unassembled WGS sequence"/>
</dbReference>
<feature type="transmembrane region" description="Helical" evidence="1">
    <location>
        <begin position="76"/>
        <end position="93"/>
    </location>
</feature>
<dbReference type="EMBL" id="LXMA01000013">
    <property type="protein sequence ID" value="OAT73119.1"/>
    <property type="molecule type" value="Genomic_DNA"/>
</dbReference>
<keyword evidence="1" id="KW-1133">Transmembrane helix</keyword>
<feature type="transmembrane region" description="Helical" evidence="1">
    <location>
        <begin position="105"/>
        <end position="126"/>
    </location>
</feature>
<keyword evidence="1" id="KW-0472">Membrane</keyword>
<keyword evidence="1" id="KW-0812">Transmembrane</keyword>
<dbReference type="PANTHER" id="PTHR36834">
    <property type="entry name" value="MEMBRANE PROTEIN-RELATED"/>
    <property type="match status" value="1"/>
</dbReference>
<dbReference type="PANTHER" id="PTHR36834:SF1">
    <property type="entry name" value="INTEGRAL MEMBRANE PROTEIN"/>
    <property type="match status" value="1"/>
</dbReference>
<feature type="transmembrane region" description="Helical" evidence="1">
    <location>
        <begin position="6"/>
        <end position="25"/>
    </location>
</feature>
<dbReference type="AlphaFoldDB" id="A0A1B7KSU3"/>
<evidence type="ECO:0000313" key="3">
    <source>
        <dbReference type="EMBL" id="OAT73119.1"/>
    </source>
</evidence>
<dbReference type="Pfam" id="PF04892">
    <property type="entry name" value="VanZ"/>
    <property type="match status" value="1"/>
</dbReference>
<evidence type="ECO:0000259" key="2">
    <source>
        <dbReference type="Pfam" id="PF04892"/>
    </source>
</evidence>
<protein>
    <recommendedName>
        <fullName evidence="2">VanZ-like domain-containing protein</fullName>
    </recommendedName>
</protein>
<reference evidence="4" key="1">
    <citation type="submission" date="2016-05" db="EMBL/GenBank/DDBJ databases">
        <authorList>
            <person name="Wang W."/>
            <person name="Zhu L."/>
        </authorList>
    </citation>
    <scope>NUCLEOTIDE SEQUENCE [LARGE SCALE GENOMIC DNA]</scope>
    <source>
        <strain evidence="4">W-2</strain>
    </source>
</reference>
<dbReference type="RefSeq" id="WP_064551341.1">
    <property type="nucleotide sequence ID" value="NZ_LXMA01000013.1"/>
</dbReference>
<name>A0A1B7KSU3_PARTM</name>
<sequence>MRILVKGSLTILLCIYLSVLTKLILFKYLSLSEAINHFSFSYNEYLWRSSNFIPLKTIIYYLFLADINLNIRIENIVGNIISFVPLGFMLPLLSKKFLNLKAVMITTFSLSFAYEILQLLFGFGSFDIDDLILNTFGGVLGYLTIKFIYLIIHSKKKYQNNKRSVVHR</sequence>
<comment type="caution">
    <text evidence="3">The sequence shown here is derived from an EMBL/GenBank/DDBJ whole genome shotgun (WGS) entry which is preliminary data.</text>
</comment>
<accession>A0A1B7KSU3</accession>